<dbReference type="EMBL" id="NGAF01000019">
    <property type="protein sequence ID" value="OXR41512.1"/>
    <property type="molecule type" value="Genomic_DNA"/>
</dbReference>
<accession>A0A231GY67</accession>
<dbReference type="AlphaFoldDB" id="A0A231GY67"/>
<name>A0A231GY67_9NOCA</name>
<protein>
    <submittedName>
        <fullName evidence="1">Uncharacterized protein</fullName>
    </submittedName>
</protein>
<evidence type="ECO:0000313" key="2">
    <source>
        <dbReference type="Proteomes" id="UP000215506"/>
    </source>
</evidence>
<sequence>MAADFAHRVKLNVDLFFRYLRTGIEPGEDDTADMVRLAVERVRDGAAVTDVLDAPFMLNLFGKPVGQ</sequence>
<dbReference type="Proteomes" id="UP000215506">
    <property type="component" value="Unassembled WGS sequence"/>
</dbReference>
<proteinExistence type="predicted"/>
<reference evidence="1 2" key="1">
    <citation type="submission" date="2017-07" db="EMBL/GenBank/DDBJ databases">
        <title>First draft Genome Sequence of Nocardia cerradoensis isolated from human infection.</title>
        <authorList>
            <person name="Carrasco G."/>
        </authorList>
    </citation>
    <scope>NUCLEOTIDE SEQUENCE [LARGE SCALE GENOMIC DNA]</scope>
    <source>
        <strain evidence="1 2">CNM20130759</strain>
    </source>
</reference>
<keyword evidence="2" id="KW-1185">Reference proteome</keyword>
<dbReference type="RefSeq" id="WP_094027528.1">
    <property type="nucleotide sequence ID" value="NZ_NGAF01000019.1"/>
</dbReference>
<evidence type="ECO:0000313" key="1">
    <source>
        <dbReference type="EMBL" id="OXR41512.1"/>
    </source>
</evidence>
<comment type="caution">
    <text evidence="1">The sequence shown here is derived from an EMBL/GenBank/DDBJ whole genome shotgun (WGS) entry which is preliminary data.</text>
</comment>
<gene>
    <name evidence="1" type="ORF">B7C42_06404</name>
</gene>
<organism evidence="1 2">
    <name type="scientific">Nocardia cerradoensis</name>
    <dbReference type="NCBI Taxonomy" id="85688"/>
    <lineage>
        <taxon>Bacteria</taxon>
        <taxon>Bacillati</taxon>
        <taxon>Actinomycetota</taxon>
        <taxon>Actinomycetes</taxon>
        <taxon>Mycobacteriales</taxon>
        <taxon>Nocardiaceae</taxon>
        <taxon>Nocardia</taxon>
    </lineage>
</organism>